<dbReference type="Pfam" id="PF09684">
    <property type="entry name" value="Tail_P2_I"/>
    <property type="match status" value="1"/>
</dbReference>
<evidence type="ECO:0000313" key="2">
    <source>
        <dbReference type="Proteomes" id="UP001152872"/>
    </source>
</evidence>
<protein>
    <submittedName>
        <fullName evidence="1">Phage tail protein</fullName>
    </submittedName>
</protein>
<organism evidence="1 2">
    <name type="scientific">Pseudanabaena catenata USMAC16</name>
    <dbReference type="NCBI Taxonomy" id="1855837"/>
    <lineage>
        <taxon>Bacteria</taxon>
        <taxon>Bacillati</taxon>
        <taxon>Cyanobacteriota</taxon>
        <taxon>Cyanophyceae</taxon>
        <taxon>Pseudanabaenales</taxon>
        <taxon>Pseudanabaenaceae</taxon>
        <taxon>Pseudanabaena</taxon>
    </lineage>
</organism>
<name>A0A9X4M657_9CYAN</name>
<dbReference type="AlphaFoldDB" id="A0A9X4M657"/>
<dbReference type="InterPro" id="IPR006521">
    <property type="entry name" value="Tail_protein_I"/>
</dbReference>
<gene>
    <name evidence="1" type="ORF">FEV09_01480</name>
</gene>
<reference evidence="1" key="1">
    <citation type="submission" date="2019-05" db="EMBL/GenBank/DDBJ databases">
        <title>Whole genome sequencing of Pseudanabaena catenata USMAC16.</title>
        <authorList>
            <person name="Khan Z."/>
            <person name="Omar W.M."/>
            <person name="Convey P."/>
            <person name="Merican F."/>
            <person name="Najimudin N."/>
        </authorList>
    </citation>
    <scope>NUCLEOTIDE SEQUENCE</scope>
    <source>
        <strain evidence="1">USMAC16</strain>
    </source>
</reference>
<comment type="caution">
    <text evidence="1">The sequence shown here is derived from an EMBL/GenBank/DDBJ whole genome shotgun (WGS) entry which is preliminary data.</text>
</comment>
<dbReference type="RefSeq" id="WP_009625252.1">
    <property type="nucleotide sequence ID" value="NZ_VBTY01000006.1"/>
</dbReference>
<evidence type="ECO:0000313" key="1">
    <source>
        <dbReference type="EMBL" id="MDG3493222.1"/>
    </source>
</evidence>
<keyword evidence="2" id="KW-1185">Reference proteome</keyword>
<accession>A0A9X4M657</accession>
<dbReference type="Proteomes" id="UP001152872">
    <property type="component" value="Unassembled WGS sequence"/>
</dbReference>
<dbReference type="InterPro" id="IPR011748">
    <property type="entry name" value="Unchr_phage_tail-like"/>
</dbReference>
<sequence>METKHLSSYLEYLPAYLQSDPFLGRFLLAFEQGLSGIPALEPVPFRPHILTPESESPVGLETIISQIHTYLDPQQTPADFLPWLAGWVALSLREDWDDAVKRQFISQIVPLYRLRGTIFGLKKMLTIYLENSGLSYPERTISVFEFADRPHYFQVQLALPSNQVIQPDRYWRECRAAQAIINEEKPAHTFYALRILTLTMQLTQTWGCCYPFAMFEAPLGQKVQVEVSVALDPTLFEPALAEQILIRIQGKTEVLEPNGSQMGPVVRQTVFYEKMLANPNGYFVALANLSDRHLSGTMTVQLNFTLNHQHVSVVLLTAPFRLEPNLRIYRPWRPVEEMSGTSRITDDPQTTLRLQSASPPRLHQAQTHYIDGNTHIEKRMDQTMRLVHDARLRIYKPRTRWDQMQGSTRLGSRSDQTMQLPRDPENLTLQVYTRRAEYKIGNTLLGSEIGDTLRLVPNSQWLERIYRFYLFDPPDKRRIEIEALIEIQSINPEELPKISHLLVVRMQSQTAPFPPFTPELEFVDRGIRATHHMPYERFLKNIQGFYIVLQNLNNQTVTGTVTIQINFNLNQRPTSLVVLVENFELSPRVHALEICHQNTDGTMGGNTILGRVTPAMLRASIQEDDWID</sequence>
<dbReference type="EMBL" id="VBTY01000006">
    <property type="protein sequence ID" value="MDG3493222.1"/>
    <property type="molecule type" value="Genomic_DNA"/>
</dbReference>
<proteinExistence type="predicted"/>
<dbReference type="NCBIfam" id="TIGR02242">
    <property type="entry name" value="tail_TIGR02242"/>
    <property type="match status" value="1"/>
</dbReference>